<evidence type="ECO:0000313" key="4">
    <source>
        <dbReference type="Proteomes" id="UP001158576"/>
    </source>
</evidence>
<accession>A0ABN7T619</accession>
<keyword evidence="1" id="KW-0732">Signal</keyword>
<proteinExistence type="predicted"/>
<evidence type="ECO:0000313" key="3">
    <source>
        <dbReference type="EMBL" id="CAG5109842.1"/>
    </source>
</evidence>
<organism evidence="3 4">
    <name type="scientific">Oikopleura dioica</name>
    <name type="common">Tunicate</name>
    <dbReference type="NCBI Taxonomy" id="34765"/>
    <lineage>
        <taxon>Eukaryota</taxon>
        <taxon>Metazoa</taxon>
        <taxon>Chordata</taxon>
        <taxon>Tunicata</taxon>
        <taxon>Appendicularia</taxon>
        <taxon>Copelata</taxon>
        <taxon>Oikopleuridae</taxon>
        <taxon>Oikopleura</taxon>
    </lineage>
</organism>
<evidence type="ECO:0000256" key="1">
    <source>
        <dbReference type="SAM" id="SignalP"/>
    </source>
</evidence>
<evidence type="ECO:0000259" key="2">
    <source>
        <dbReference type="PROSITE" id="PS51034"/>
    </source>
</evidence>
<dbReference type="InterPro" id="IPR001507">
    <property type="entry name" value="ZP_dom"/>
</dbReference>
<sequence length="375" mass="42016">MKNSVFLLFMSCEVLQASVIQPVDWDSLILGDNFVINREELVMFIDDPSVGDWILPENMLEIFNSTPAFDFNQNTIIESSEIAMQENLLSFVRKSNCPGSCWDFHPSKGCFLESDIFEEKIEHSCLASGVRIEIDECIFDHANEEGEGAKLSAGDCLLEFSKMEMHFEDQRNFVRIELSVHDLNICGISFAEESESLILESSIHLSNEAKHDEELFIRCEYAKTVIKSFMFKTFQMENEEKETISSTETGDLSGSFALDLMGVGPKHDVFIIGSTIYGSVLYDFSETGLDEAPFQFYISDCSVGATNIDSSFPIIENNCPNALASQYLDFELTSDLLSSSDKTFQFKAFGLSGAEAYEMTCSIEICIDSCPTIIC</sequence>
<feature type="chain" id="PRO_5046848624" evidence="1">
    <location>
        <begin position="18"/>
        <end position="375"/>
    </location>
</feature>
<keyword evidence="4" id="KW-1185">Reference proteome</keyword>
<feature type="domain" description="ZP" evidence="2">
    <location>
        <begin position="124"/>
        <end position="375"/>
    </location>
</feature>
<dbReference type="PROSITE" id="PS51034">
    <property type="entry name" value="ZP_2"/>
    <property type="match status" value="1"/>
</dbReference>
<protein>
    <submittedName>
        <fullName evidence="3">Oidioi.mRNA.OKI2018_I69.chr2.g4324.t1.cds</fullName>
    </submittedName>
</protein>
<dbReference type="EMBL" id="OU015567">
    <property type="protein sequence ID" value="CAG5109842.1"/>
    <property type="molecule type" value="Genomic_DNA"/>
</dbReference>
<feature type="signal peptide" evidence="1">
    <location>
        <begin position="1"/>
        <end position="17"/>
    </location>
</feature>
<name>A0ABN7T619_OIKDI</name>
<gene>
    <name evidence="3" type="ORF">OKIOD_LOCUS13089</name>
</gene>
<reference evidence="3 4" key="1">
    <citation type="submission" date="2021-04" db="EMBL/GenBank/DDBJ databases">
        <authorList>
            <person name="Bliznina A."/>
        </authorList>
    </citation>
    <scope>NUCLEOTIDE SEQUENCE [LARGE SCALE GENOMIC DNA]</scope>
</reference>
<dbReference type="Proteomes" id="UP001158576">
    <property type="component" value="Chromosome 2"/>
</dbReference>